<feature type="transmembrane region" description="Helical" evidence="1">
    <location>
        <begin position="87"/>
        <end position="104"/>
    </location>
</feature>
<sequence length="213" mass="23202">MPGALQRANELFPYVFHPITVLALGIALLIHYEWREQSAARAVLWRRLGAFLGAGVLALVPTVAYFLVGRSGLSTALGGSSWQLDEMVASGVLIAAGTTWYVWRRYDWGEIIPDAMVTLAVVIAPYALLSPFWDISGHVLIALAPLLYLSLLDRRYVPLLAIPVLMVPNRVAVNAHTWAQSIAGFVVAAVITVGLYYLRARSRADRSSGSTPS</sequence>
<keyword evidence="4" id="KW-1185">Reference proteome</keyword>
<dbReference type="EMBL" id="JBHTAS010000001">
    <property type="protein sequence ID" value="MFC7141912.1"/>
    <property type="molecule type" value="Genomic_DNA"/>
</dbReference>
<evidence type="ECO:0000259" key="2">
    <source>
        <dbReference type="Pfam" id="PF01569"/>
    </source>
</evidence>
<gene>
    <name evidence="3" type="ORF">ACFQMA_19005</name>
</gene>
<dbReference type="Proteomes" id="UP001596432">
    <property type="component" value="Unassembled WGS sequence"/>
</dbReference>
<accession>A0ABD5Y394</accession>
<proteinExistence type="predicted"/>
<dbReference type="AlphaFoldDB" id="A0ABD5Y394"/>
<dbReference type="InterPro" id="IPR000326">
    <property type="entry name" value="PAP2/HPO"/>
</dbReference>
<dbReference type="Gene3D" id="1.20.144.10">
    <property type="entry name" value="Phosphatidic acid phosphatase type 2/haloperoxidase"/>
    <property type="match status" value="1"/>
</dbReference>
<evidence type="ECO:0000313" key="3">
    <source>
        <dbReference type="EMBL" id="MFC7141912.1"/>
    </source>
</evidence>
<feature type="domain" description="Phosphatidic acid phosphatase type 2/haloperoxidase" evidence="2">
    <location>
        <begin position="135"/>
        <end position="201"/>
    </location>
</feature>
<feature type="transmembrane region" description="Helical" evidence="1">
    <location>
        <begin position="178"/>
        <end position="198"/>
    </location>
</feature>
<protein>
    <submittedName>
        <fullName evidence="3">Phosphatase PAP2 family protein</fullName>
    </submittedName>
</protein>
<organism evidence="3 4">
    <name type="scientific">Halosimplex aquaticum</name>
    <dbReference type="NCBI Taxonomy" id="3026162"/>
    <lineage>
        <taxon>Archaea</taxon>
        <taxon>Methanobacteriati</taxon>
        <taxon>Methanobacteriota</taxon>
        <taxon>Stenosarchaea group</taxon>
        <taxon>Halobacteria</taxon>
        <taxon>Halobacteriales</taxon>
        <taxon>Haloarculaceae</taxon>
        <taxon>Halosimplex</taxon>
    </lineage>
</organism>
<name>A0ABD5Y394_9EURY</name>
<comment type="caution">
    <text evidence="3">The sequence shown here is derived from an EMBL/GenBank/DDBJ whole genome shotgun (WGS) entry which is preliminary data.</text>
</comment>
<feature type="transmembrane region" description="Helical" evidence="1">
    <location>
        <begin position="111"/>
        <end position="129"/>
    </location>
</feature>
<evidence type="ECO:0000313" key="4">
    <source>
        <dbReference type="Proteomes" id="UP001596432"/>
    </source>
</evidence>
<dbReference type="GeneID" id="78822240"/>
<keyword evidence="1" id="KW-0812">Transmembrane</keyword>
<keyword evidence="1" id="KW-1133">Transmembrane helix</keyword>
<reference evidence="3 4" key="1">
    <citation type="journal article" date="2019" name="Int. J. Syst. Evol. Microbiol.">
        <title>The Global Catalogue of Microorganisms (GCM) 10K type strain sequencing project: providing services to taxonomists for standard genome sequencing and annotation.</title>
        <authorList>
            <consortium name="The Broad Institute Genomics Platform"/>
            <consortium name="The Broad Institute Genome Sequencing Center for Infectious Disease"/>
            <person name="Wu L."/>
            <person name="Ma J."/>
        </authorList>
    </citation>
    <scope>NUCLEOTIDE SEQUENCE [LARGE SCALE GENOMIC DNA]</scope>
    <source>
        <strain evidence="3 4">XZYJT29</strain>
    </source>
</reference>
<keyword evidence="1" id="KW-0472">Membrane</keyword>
<evidence type="ECO:0000256" key="1">
    <source>
        <dbReference type="SAM" id="Phobius"/>
    </source>
</evidence>
<dbReference type="RefSeq" id="WP_274322989.1">
    <property type="nucleotide sequence ID" value="NZ_CP118158.1"/>
</dbReference>
<feature type="transmembrane region" description="Helical" evidence="1">
    <location>
        <begin position="12"/>
        <end position="32"/>
    </location>
</feature>
<feature type="transmembrane region" description="Helical" evidence="1">
    <location>
        <begin position="44"/>
        <end position="67"/>
    </location>
</feature>
<dbReference type="Pfam" id="PF01569">
    <property type="entry name" value="PAP2"/>
    <property type="match status" value="1"/>
</dbReference>